<gene>
    <name evidence="2" type="ORF">MGAL_10B004881</name>
</gene>
<dbReference type="InterPro" id="IPR050927">
    <property type="entry name" value="TRPM"/>
</dbReference>
<accession>A0A8B6G716</accession>
<reference evidence="2" key="1">
    <citation type="submission" date="2018-11" db="EMBL/GenBank/DDBJ databases">
        <authorList>
            <person name="Alioto T."/>
            <person name="Alioto T."/>
        </authorList>
    </citation>
    <scope>NUCLEOTIDE SEQUENCE</scope>
</reference>
<dbReference type="Pfam" id="PF18139">
    <property type="entry name" value="LSDAT_euk"/>
    <property type="match status" value="1"/>
</dbReference>
<evidence type="ECO:0000313" key="2">
    <source>
        <dbReference type="EMBL" id="VDI59625.1"/>
    </source>
</evidence>
<comment type="caution">
    <text evidence="2">The sequence shown here is derived from an EMBL/GenBank/DDBJ whole genome shotgun (WGS) entry which is preliminary data.</text>
</comment>
<proteinExistence type="predicted"/>
<dbReference type="PANTHER" id="PTHR13800:SF12">
    <property type="entry name" value="TRANSIENT RECEPTOR POTENTIAL CATION CHANNEL SUBFAMILY M MEMBER-LIKE 2"/>
    <property type="match status" value="1"/>
</dbReference>
<dbReference type="AlphaFoldDB" id="A0A8B6G716"/>
<evidence type="ECO:0000259" key="1">
    <source>
        <dbReference type="Pfam" id="PF18139"/>
    </source>
</evidence>
<dbReference type="InterPro" id="IPR041491">
    <property type="entry name" value="TRPM_SLOG"/>
</dbReference>
<dbReference type="GO" id="GO:0005886">
    <property type="term" value="C:plasma membrane"/>
    <property type="evidence" value="ECO:0007669"/>
    <property type="project" value="TreeGrafter"/>
</dbReference>
<evidence type="ECO:0000313" key="3">
    <source>
        <dbReference type="Proteomes" id="UP000596742"/>
    </source>
</evidence>
<dbReference type="GO" id="GO:0099604">
    <property type="term" value="F:ligand-gated calcium channel activity"/>
    <property type="evidence" value="ECO:0007669"/>
    <property type="project" value="TreeGrafter"/>
</dbReference>
<dbReference type="EMBL" id="UYJE01007958">
    <property type="protein sequence ID" value="VDI59625.1"/>
    <property type="molecule type" value="Genomic_DNA"/>
</dbReference>
<dbReference type="Proteomes" id="UP000596742">
    <property type="component" value="Unassembled WGS sequence"/>
</dbReference>
<sequence length="259" mass="29333">MTNKELVIQRHIWASSDVWDEVKTLRRKRPKLVLSITGDSTTFVPKPWLTPVLKTGLIETARGAKDCLIFNKGSSQRVSSIVRDAIEDFSILQADDSFISLIGFLTKDSEPYESNINSHIAREKHKRGVFHDSFKVSANETTYPQFHADALSDIAERKVVFMKLKDEYLEWRVPVLTIVVEGDLQTIKTVFHVLKKNLPVLVLKGSGKAADFISCFIEAEGTDPDGYIKDKSSILFGIISPKDEMLKDYMTTIHENRCL</sequence>
<dbReference type="PANTHER" id="PTHR13800">
    <property type="entry name" value="TRANSIENT RECEPTOR POTENTIAL CATION CHANNEL, SUBFAMILY M, MEMBER 6"/>
    <property type="match status" value="1"/>
</dbReference>
<feature type="non-terminal residue" evidence="2">
    <location>
        <position position="1"/>
    </location>
</feature>
<feature type="domain" description="TRPM SLOG" evidence="1">
    <location>
        <begin position="23"/>
        <end position="217"/>
    </location>
</feature>
<name>A0A8B6G716_MYTGA</name>
<keyword evidence="3" id="KW-1185">Reference proteome</keyword>
<dbReference type="OrthoDB" id="10029073at2759"/>
<organism evidence="2 3">
    <name type="scientific">Mytilus galloprovincialis</name>
    <name type="common">Mediterranean mussel</name>
    <dbReference type="NCBI Taxonomy" id="29158"/>
    <lineage>
        <taxon>Eukaryota</taxon>
        <taxon>Metazoa</taxon>
        <taxon>Spiralia</taxon>
        <taxon>Lophotrochozoa</taxon>
        <taxon>Mollusca</taxon>
        <taxon>Bivalvia</taxon>
        <taxon>Autobranchia</taxon>
        <taxon>Pteriomorphia</taxon>
        <taxon>Mytilida</taxon>
        <taxon>Mytiloidea</taxon>
        <taxon>Mytilidae</taxon>
        <taxon>Mytilinae</taxon>
        <taxon>Mytilus</taxon>
    </lineage>
</organism>
<protein>
    <recommendedName>
        <fullName evidence="1">TRPM SLOG domain-containing protein</fullName>
    </recommendedName>
</protein>